<dbReference type="HOGENOM" id="CLU_214692_0_0_2"/>
<dbReference type="STRING" id="926571.NVIE_021090"/>
<dbReference type="KEGG" id="nvn:NVIE_021090"/>
<name>A0A060HSB8_9ARCH</name>
<evidence type="ECO:0000313" key="1">
    <source>
        <dbReference type="EMBL" id="AIC16371.1"/>
    </source>
</evidence>
<gene>
    <name evidence="1" type="ORF">NVIE_021090</name>
</gene>
<keyword evidence="2" id="KW-1185">Reference proteome</keyword>
<protein>
    <submittedName>
        <fullName evidence="1">Uncharacterized protein</fullName>
    </submittedName>
</protein>
<organism evidence="1 2">
    <name type="scientific">Nitrososphaera viennensis EN76</name>
    <dbReference type="NCBI Taxonomy" id="926571"/>
    <lineage>
        <taxon>Archaea</taxon>
        <taxon>Nitrososphaerota</taxon>
        <taxon>Nitrososphaeria</taxon>
        <taxon>Nitrososphaerales</taxon>
        <taxon>Nitrososphaeraceae</taxon>
        <taxon>Nitrososphaera</taxon>
    </lineage>
</organism>
<reference evidence="1 2" key="1">
    <citation type="journal article" date="2014" name="Int. J. Syst. Evol. Microbiol.">
        <title>Nitrososphaera viennensis gen. nov., sp. nov., an aerobic and mesophilic, ammonia-oxidizing archaeon from soil and a member of the archaeal phylum Thaumarchaeota.</title>
        <authorList>
            <person name="Stieglmeier M."/>
            <person name="Klingl A."/>
            <person name="Alves R.J."/>
            <person name="Rittmann S.K."/>
            <person name="Melcher M."/>
            <person name="Leisch N."/>
            <person name="Schleper C."/>
        </authorList>
    </citation>
    <scope>NUCLEOTIDE SEQUENCE [LARGE SCALE GENOMIC DNA]</scope>
    <source>
        <strain evidence="1">EN76</strain>
    </source>
</reference>
<dbReference type="AlphaFoldDB" id="A0A060HSB8"/>
<evidence type="ECO:0000313" key="2">
    <source>
        <dbReference type="Proteomes" id="UP000027093"/>
    </source>
</evidence>
<proteinExistence type="predicted"/>
<accession>A0A060HSB8</accession>
<dbReference type="Proteomes" id="UP000027093">
    <property type="component" value="Chromosome"/>
</dbReference>
<sequence>MGSACFPVVQQKEEGGEEDLCIRCGGEMVHIGFKIYRCQVCGHEEKPEDIM</sequence>
<dbReference type="EMBL" id="CP007536">
    <property type="protein sequence ID" value="AIC16371.1"/>
    <property type="molecule type" value="Genomic_DNA"/>
</dbReference>